<protein>
    <submittedName>
        <fullName evidence="2">Uncharacterized protein</fullName>
    </submittedName>
</protein>
<feature type="chain" id="PRO_5045240868" evidence="1">
    <location>
        <begin position="29"/>
        <end position="126"/>
    </location>
</feature>
<reference evidence="3" key="1">
    <citation type="journal article" date="2019" name="Int. J. Syst. Evol. Microbiol.">
        <title>The Global Catalogue of Microorganisms (GCM) 10K type strain sequencing project: providing services to taxonomists for standard genome sequencing and annotation.</title>
        <authorList>
            <consortium name="The Broad Institute Genomics Platform"/>
            <consortium name="The Broad Institute Genome Sequencing Center for Infectious Disease"/>
            <person name="Wu L."/>
            <person name="Ma J."/>
        </authorList>
    </citation>
    <scope>NUCLEOTIDE SEQUENCE [LARGE SCALE GENOMIC DNA]</scope>
    <source>
        <strain evidence="3">JCM 13249</strain>
    </source>
</reference>
<dbReference type="EMBL" id="BAAALS010000004">
    <property type="protein sequence ID" value="GAA1742253.1"/>
    <property type="molecule type" value="Genomic_DNA"/>
</dbReference>
<evidence type="ECO:0000256" key="1">
    <source>
        <dbReference type="SAM" id="SignalP"/>
    </source>
</evidence>
<gene>
    <name evidence="2" type="ORF">GCM10009681_11290</name>
</gene>
<keyword evidence="3" id="KW-1185">Reference proteome</keyword>
<organism evidence="2 3">
    <name type="scientific">Luedemannella helvata</name>
    <dbReference type="NCBI Taxonomy" id="349315"/>
    <lineage>
        <taxon>Bacteria</taxon>
        <taxon>Bacillati</taxon>
        <taxon>Actinomycetota</taxon>
        <taxon>Actinomycetes</taxon>
        <taxon>Micromonosporales</taxon>
        <taxon>Micromonosporaceae</taxon>
        <taxon>Luedemannella</taxon>
    </lineage>
</organism>
<dbReference type="RefSeq" id="WP_344077564.1">
    <property type="nucleotide sequence ID" value="NZ_BAAALS010000004.1"/>
</dbReference>
<accession>A0ABN2JXE0</accession>
<dbReference type="Proteomes" id="UP001500655">
    <property type="component" value="Unassembled WGS sequence"/>
</dbReference>
<evidence type="ECO:0000313" key="3">
    <source>
        <dbReference type="Proteomes" id="UP001500655"/>
    </source>
</evidence>
<sequence length="126" mass="13431">MVRRTVTVLLSLTIVLGLPFVGAQSASAHDTSAAVNTCGSGSARCGYGGVTNNHTRVYACDTYADGYGFRTFYRLKNEATGYIDDANGATSGCSAAFVGTTSNPVVTFWVIWKNSYAYVWRGPYTA</sequence>
<proteinExistence type="predicted"/>
<comment type="caution">
    <text evidence="2">The sequence shown here is derived from an EMBL/GenBank/DDBJ whole genome shotgun (WGS) entry which is preliminary data.</text>
</comment>
<evidence type="ECO:0000313" key="2">
    <source>
        <dbReference type="EMBL" id="GAA1742253.1"/>
    </source>
</evidence>
<name>A0ABN2JXE0_9ACTN</name>
<keyword evidence="1" id="KW-0732">Signal</keyword>
<feature type="signal peptide" evidence="1">
    <location>
        <begin position="1"/>
        <end position="28"/>
    </location>
</feature>